<dbReference type="OMA" id="DGYMNIP"/>
<dbReference type="InterPro" id="IPR016487">
    <property type="entry name" value="Lsm6/sSmF"/>
</dbReference>
<dbReference type="GO" id="GO:0005730">
    <property type="term" value="C:nucleolus"/>
    <property type="evidence" value="ECO:0007669"/>
    <property type="project" value="TreeGrafter"/>
</dbReference>
<comment type="subcellular location">
    <subcellularLocation>
        <location evidence="1">Cytoplasm</location>
    </subcellularLocation>
    <subcellularLocation>
        <location evidence="11">Nucleus</location>
    </subcellularLocation>
</comment>
<keyword evidence="3" id="KW-0963">Cytoplasm</keyword>
<evidence type="ECO:0000259" key="12">
    <source>
        <dbReference type="Pfam" id="PF01423"/>
    </source>
</evidence>
<reference evidence="13" key="2">
    <citation type="submission" date="2025-08" db="UniProtKB">
        <authorList>
            <consortium name="Ensembl"/>
        </authorList>
    </citation>
    <scope>IDENTIFICATION</scope>
</reference>
<dbReference type="GO" id="GO:0030490">
    <property type="term" value="P:maturation of SSU-rRNA"/>
    <property type="evidence" value="ECO:0007669"/>
    <property type="project" value="TreeGrafter"/>
</dbReference>
<dbReference type="PANTHER" id="PTHR11021:SF1">
    <property type="entry name" value="U6 SNRNA-ASSOCIATED SM-LIKE PROTEIN LSM6"/>
    <property type="match status" value="1"/>
</dbReference>
<dbReference type="Ensembl" id="ENSVURT00010010590.1">
    <property type="protein sequence ID" value="ENSVURP00010009339.1"/>
    <property type="gene ID" value="ENSVURG00010007240.1"/>
</dbReference>
<keyword evidence="6" id="KW-0819">tRNA processing</keyword>
<keyword evidence="9 11" id="KW-0508">mRNA splicing</keyword>
<sequence length="78" mass="8812">MSLGKQTPSGFLNQITGGPVRVKLNSRVDYQGVLACLVGYMNIALEQTEEYVSRQLENKHRIIAERGPTFLFITTKHF</sequence>
<dbReference type="Gene3D" id="2.30.30.100">
    <property type="match status" value="1"/>
</dbReference>
<evidence type="ECO:0000256" key="5">
    <source>
        <dbReference type="ARBA" id="ARBA00022664"/>
    </source>
</evidence>
<comment type="similarity">
    <text evidence="2 11">Belongs to the snRNP Sm proteins family. SmF/LSm6 subfamily.</text>
</comment>
<reference evidence="14" key="1">
    <citation type="submission" date="2018-12" db="EMBL/GenBank/DDBJ databases">
        <authorList>
            <person name="Yazar S."/>
        </authorList>
    </citation>
    <scope>NUCLEOTIDE SEQUENCE [LARGE SCALE GENOMIC DNA]</scope>
</reference>
<dbReference type="GO" id="GO:0005732">
    <property type="term" value="C:sno(s)RNA-containing ribonucleoprotein complex"/>
    <property type="evidence" value="ECO:0007669"/>
    <property type="project" value="TreeGrafter"/>
</dbReference>
<evidence type="ECO:0000256" key="4">
    <source>
        <dbReference type="ARBA" id="ARBA00022552"/>
    </source>
</evidence>
<dbReference type="InterPro" id="IPR001163">
    <property type="entry name" value="Sm_dom_euk/arc"/>
</dbReference>
<dbReference type="STRING" id="29139.ENSVURP00010009339"/>
<dbReference type="GeneTree" id="ENSGT00940000154978"/>
<keyword evidence="11" id="KW-0539">Nucleus</keyword>
<dbReference type="GO" id="GO:0005688">
    <property type="term" value="C:U6 snRNP"/>
    <property type="evidence" value="ECO:0007669"/>
    <property type="project" value="TreeGrafter"/>
</dbReference>
<protein>
    <recommendedName>
        <fullName evidence="12">Sm domain-containing protein</fullName>
    </recommendedName>
</protein>
<keyword evidence="10 11" id="KW-0687">Ribonucleoprotein</keyword>
<dbReference type="Proteomes" id="UP000314987">
    <property type="component" value="Unassembled WGS sequence"/>
</dbReference>
<keyword evidence="7 11" id="KW-0747">Spliceosome</keyword>
<feature type="domain" description="Sm" evidence="12">
    <location>
        <begin position="11"/>
        <end position="60"/>
    </location>
</feature>
<organism evidence="13 14">
    <name type="scientific">Vombatus ursinus</name>
    <name type="common">Common wombat</name>
    <dbReference type="NCBI Taxonomy" id="29139"/>
    <lineage>
        <taxon>Eukaryota</taxon>
        <taxon>Metazoa</taxon>
        <taxon>Chordata</taxon>
        <taxon>Craniata</taxon>
        <taxon>Vertebrata</taxon>
        <taxon>Euteleostomi</taxon>
        <taxon>Mammalia</taxon>
        <taxon>Metatheria</taxon>
        <taxon>Diprotodontia</taxon>
        <taxon>Vombatidae</taxon>
        <taxon>Vombatus</taxon>
    </lineage>
</organism>
<evidence type="ECO:0000256" key="6">
    <source>
        <dbReference type="ARBA" id="ARBA00022694"/>
    </source>
</evidence>
<name>A0A4X2KBM9_VOMUR</name>
<reference evidence="13" key="3">
    <citation type="submission" date="2025-09" db="UniProtKB">
        <authorList>
            <consortium name="Ensembl"/>
        </authorList>
    </citation>
    <scope>IDENTIFICATION</scope>
</reference>
<dbReference type="GO" id="GO:0000398">
    <property type="term" value="P:mRNA splicing, via spliceosome"/>
    <property type="evidence" value="ECO:0007669"/>
    <property type="project" value="InterPro"/>
</dbReference>
<dbReference type="SUPFAM" id="SSF50182">
    <property type="entry name" value="Sm-like ribonucleoproteins"/>
    <property type="match status" value="1"/>
</dbReference>
<evidence type="ECO:0000256" key="11">
    <source>
        <dbReference type="PIRNR" id="PIRNR006609"/>
    </source>
</evidence>
<evidence type="ECO:0000256" key="7">
    <source>
        <dbReference type="ARBA" id="ARBA00022728"/>
    </source>
</evidence>
<evidence type="ECO:0000313" key="13">
    <source>
        <dbReference type="Ensembl" id="ENSVURP00010009339.1"/>
    </source>
</evidence>
<dbReference type="GO" id="GO:0003723">
    <property type="term" value="F:RNA binding"/>
    <property type="evidence" value="ECO:0007669"/>
    <property type="project" value="UniProtKB-UniRule"/>
</dbReference>
<evidence type="ECO:0000256" key="10">
    <source>
        <dbReference type="ARBA" id="ARBA00023274"/>
    </source>
</evidence>
<evidence type="ECO:0000313" key="14">
    <source>
        <dbReference type="Proteomes" id="UP000314987"/>
    </source>
</evidence>
<evidence type="ECO:0000256" key="8">
    <source>
        <dbReference type="ARBA" id="ARBA00022884"/>
    </source>
</evidence>
<dbReference type="Pfam" id="PF01423">
    <property type="entry name" value="LSM"/>
    <property type="match status" value="1"/>
</dbReference>
<evidence type="ECO:0000256" key="9">
    <source>
        <dbReference type="ARBA" id="ARBA00023187"/>
    </source>
</evidence>
<dbReference type="GO" id="GO:0000932">
    <property type="term" value="C:P-body"/>
    <property type="evidence" value="ECO:0007669"/>
    <property type="project" value="TreeGrafter"/>
</dbReference>
<keyword evidence="14" id="KW-1185">Reference proteome</keyword>
<keyword evidence="5 11" id="KW-0507">mRNA processing</keyword>
<evidence type="ECO:0000256" key="3">
    <source>
        <dbReference type="ARBA" id="ARBA00022490"/>
    </source>
</evidence>
<dbReference type="AlphaFoldDB" id="A0A4X2KBM9"/>
<proteinExistence type="inferred from homology"/>
<evidence type="ECO:0000256" key="2">
    <source>
        <dbReference type="ARBA" id="ARBA00007927"/>
    </source>
</evidence>
<accession>A0A4X2KBM9</accession>
<dbReference type="GO" id="GO:0008033">
    <property type="term" value="P:tRNA processing"/>
    <property type="evidence" value="ECO:0007669"/>
    <property type="project" value="UniProtKB-KW"/>
</dbReference>
<dbReference type="GO" id="GO:0005681">
    <property type="term" value="C:spliceosomal complex"/>
    <property type="evidence" value="ECO:0007669"/>
    <property type="project" value="UniProtKB-KW"/>
</dbReference>
<dbReference type="PANTHER" id="PTHR11021">
    <property type="entry name" value="SMALL NUCLEAR RIBONUCLEOPROTEIN F SNRNP-F"/>
    <property type="match status" value="1"/>
</dbReference>
<keyword evidence="4" id="KW-0698">rRNA processing</keyword>
<keyword evidence="8 11" id="KW-0694">RNA-binding</keyword>
<dbReference type="InterPro" id="IPR010920">
    <property type="entry name" value="LSM_dom_sf"/>
</dbReference>
<dbReference type="GO" id="GO:0046540">
    <property type="term" value="C:U4/U6 x U5 tri-snRNP complex"/>
    <property type="evidence" value="ECO:0007669"/>
    <property type="project" value="TreeGrafter"/>
</dbReference>
<evidence type="ECO:0000256" key="1">
    <source>
        <dbReference type="ARBA" id="ARBA00004496"/>
    </source>
</evidence>